<dbReference type="OrthoDB" id="88903at2"/>
<feature type="compositionally biased region" description="Low complexity" evidence="1">
    <location>
        <begin position="625"/>
        <end position="649"/>
    </location>
</feature>
<evidence type="ECO:0000259" key="2">
    <source>
        <dbReference type="Pfam" id="PF07693"/>
    </source>
</evidence>
<protein>
    <recommendedName>
        <fullName evidence="2">KAP NTPase domain-containing protein</fullName>
    </recommendedName>
</protein>
<feature type="domain" description="KAP NTPase" evidence="2">
    <location>
        <begin position="88"/>
        <end position="461"/>
    </location>
</feature>
<accession>A0A2A3YN12</accession>
<sequence length="851" mass="91442">MALPAPTCRQDPPVIVKASGDIGGGHIVPGNVVWEGCRHAGCSPGGHPVAMDDGVDEGMRVRGRKVLNAADAGLGRPVEGLHLEDAAQYRALARYIVERPTPCTIAVHGEWGIGKTHTLQEIEANIRARTLHGRKDRVAGSYYFDAWKYATYTESSELGLALAVQIDDHFGGALSRWSRWQWRRSLRWLAASASAGVDGYTSLIPTENINPAIIGARVALNAASSVGDQRDLTRTLRAEDRVKKGLKKGVSRFISQQVGADRIVVFVDNLDRIDPQQALRLLQTVCNLLDFEQLVVVAAVDLGVIRNHLRGESQDGDRASAFRERFLDKMINLEYRVPSLGYSFSDVLQTQVKGYLSQGPGPVSGGGAAKVLGDPAQRRSAQGAPEPVGVSASGSAQASGTVSSYALALERCMLSIARLGEGADKEKPSRAQKHLTALISGVGGVNPRSMDKILQALVLTEMIGLELEGYGDGWCSSAGGDTVAPSKGDGDPDLAWLRLGAVILQVYRPIEYERLYKAVESGSIRDENTDDGAAVGSSRPDSEGALDGGTAQSGFGVGAVLDDDEVTGAFEGLLSVYADSGDTIDVLTEVLGQVTVETAGATDRSEATNRTTSTGRRDSGGSAGGEPAAGSRAESMASEGSSSGLEGGAADEAATWVDEIVARMEENLSDQFAQAPDLLRRCTTPRGRPEDRFLPQYGLHLNGKNVSLYRRSENEVSDRVARLRPKLGEISYTNSAATLRFGRAGKQKDINWTVFWKAVERRVTDEREYLIASFDAPEGARRDESGSWLPLVFRVRPTGLPFAIDVDLSRSSDSERNELVLERYAEVARAAFHEAYLAWGDEDGGEQELKN</sequence>
<feature type="region of interest" description="Disordered" evidence="1">
    <location>
        <begin position="526"/>
        <end position="550"/>
    </location>
</feature>
<dbReference type="InterPro" id="IPR027417">
    <property type="entry name" value="P-loop_NTPase"/>
</dbReference>
<dbReference type="InterPro" id="IPR011646">
    <property type="entry name" value="KAP_P-loop"/>
</dbReference>
<dbReference type="InterPro" id="IPR052754">
    <property type="entry name" value="NTPase_KAP_P-loop"/>
</dbReference>
<evidence type="ECO:0000313" key="3">
    <source>
        <dbReference type="EMBL" id="PCC40700.1"/>
    </source>
</evidence>
<gene>
    <name evidence="3" type="ORF">CIK66_02730</name>
</gene>
<dbReference type="Pfam" id="PF07693">
    <property type="entry name" value="KAP_NTPase"/>
    <property type="match status" value="1"/>
</dbReference>
<dbReference type="AlphaFoldDB" id="A0A2A3YN12"/>
<dbReference type="SUPFAM" id="SSF52540">
    <property type="entry name" value="P-loop containing nucleoside triphosphate hydrolases"/>
    <property type="match status" value="1"/>
</dbReference>
<proteinExistence type="predicted"/>
<reference evidence="3 4" key="1">
    <citation type="journal article" date="2017" name="Elife">
        <title>Extensive horizontal gene transfer in cheese-associated bacteria.</title>
        <authorList>
            <person name="Bonham K.S."/>
            <person name="Wolfe B.E."/>
            <person name="Dutton R.J."/>
        </authorList>
    </citation>
    <scope>NUCLEOTIDE SEQUENCE [LARGE SCALE GENOMIC DNA]</scope>
    <source>
        <strain evidence="3 4">341_9</strain>
    </source>
</reference>
<evidence type="ECO:0000256" key="1">
    <source>
        <dbReference type="SAM" id="MobiDB-lite"/>
    </source>
</evidence>
<dbReference type="Gene3D" id="3.40.50.300">
    <property type="entry name" value="P-loop containing nucleotide triphosphate hydrolases"/>
    <property type="match status" value="1"/>
</dbReference>
<evidence type="ECO:0000313" key="4">
    <source>
        <dbReference type="Proteomes" id="UP000218598"/>
    </source>
</evidence>
<dbReference type="PANTHER" id="PTHR22674">
    <property type="entry name" value="NTPASE, KAP FAMILY P-LOOP DOMAIN-CONTAINING 1"/>
    <property type="match status" value="1"/>
</dbReference>
<feature type="region of interest" description="Disordered" evidence="1">
    <location>
        <begin position="366"/>
        <end position="396"/>
    </location>
</feature>
<comment type="caution">
    <text evidence="3">The sequence shown here is derived from an EMBL/GenBank/DDBJ whole genome shotgun (WGS) entry which is preliminary data.</text>
</comment>
<dbReference type="EMBL" id="NRGR01000005">
    <property type="protein sequence ID" value="PCC40700.1"/>
    <property type="molecule type" value="Genomic_DNA"/>
</dbReference>
<dbReference type="Proteomes" id="UP000218598">
    <property type="component" value="Unassembled WGS sequence"/>
</dbReference>
<keyword evidence="4" id="KW-1185">Reference proteome</keyword>
<organism evidence="3 4">
    <name type="scientific">Brachybacterium alimentarium</name>
    <dbReference type="NCBI Taxonomy" id="47845"/>
    <lineage>
        <taxon>Bacteria</taxon>
        <taxon>Bacillati</taxon>
        <taxon>Actinomycetota</taxon>
        <taxon>Actinomycetes</taxon>
        <taxon>Micrococcales</taxon>
        <taxon>Dermabacteraceae</taxon>
        <taxon>Brachybacterium</taxon>
    </lineage>
</organism>
<dbReference type="PANTHER" id="PTHR22674:SF6">
    <property type="entry name" value="NTPASE KAP FAMILY P-LOOP DOMAIN-CONTAINING PROTEIN 1"/>
    <property type="match status" value="1"/>
</dbReference>
<feature type="region of interest" description="Disordered" evidence="1">
    <location>
        <begin position="598"/>
        <end position="649"/>
    </location>
</feature>
<name>A0A2A3YN12_9MICO</name>